<dbReference type="EMBL" id="BSSV01000008">
    <property type="protein sequence ID" value="GLX87049.1"/>
    <property type="molecule type" value="Genomic_DNA"/>
</dbReference>
<keyword evidence="2" id="KW-0732">Signal</keyword>
<gene>
    <name evidence="3" type="ORF">tloyanaT_33020</name>
</gene>
<dbReference type="Proteomes" id="UP001157134">
    <property type="component" value="Unassembled WGS sequence"/>
</dbReference>
<evidence type="ECO:0000313" key="4">
    <source>
        <dbReference type="Proteomes" id="UP001157134"/>
    </source>
</evidence>
<keyword evidence="4" id="KW-1185">Reference proteome</keyword>
<feature type="chain" id="PRO_5046300117" description="Peptidase M12B domain-containing protein" evidence="2">
    <location>
        <begin position="25"/>
        <end position="452"/>
    </location>
</feature>
<dbReference type="Pfam" id="PF13583">
    <property type="entry name" value="Reprolysin_4"/>
    <property type="match status" value="1"/>
</dbReference>
<keyword evidence="1" id="KW-0175">Coiled coil</keyword>
<sequence>MGYSKFIKHSLTAATFAASFGVSATPNTTIDIMVLYSDGIANQYGLGLDSRINQIINVSNSVFEDSLLDVELRLVHKQQVSYDDNAQPQAVLEDLTCDFNELQIQGSCSRGNAFSQVTELRAQYGADMVVMLRPYSSSHGGVCGIAWIGGSNTEGDFSHSIWKETAMSVVGVDGPCADWVTAHELGHNMGLTHSAYQDSRGGTFSWAWGHGQANDFATIMSYAWVYGNQTRKVYNFSTPNLDCYGSPCGIDRNEANGADAVHALSHTAPLIANYVETVVDEIDEEVPDNQPPVDTTDSLKEKWQQEKAKLQEFKQVRAEKKEILKQAKADFKAANKAYNSAFKAYEKSVKRLNRLLEKANQAIENYNASGDLSATKQQRLYNKAMNAVNAYNAQVDVVNANAEEVNNLAPVFEATIESFNNAQADFEQAKANVIAQKEIVKQARDAYIAAQG</sequence>
<dbReference type="InterPro" id="IPR027267">
    <property type="entry name" value="AH/BAR_dom_sf"/>
</dbReference>
<accession>A0ABQ6HHT0</accession>
<comment type="caution">
    <text evidence="3">The sequence shown here is derived from an EMBL/GenBank/DDBJ whole genome shotgun (WGS) entry which is preliminary data.</text>
</comment>
<organism evidence="3 4">
    <name type="scientific">Thalassotalea loyana</name>
    <dbReference type="NCBI Taxonomy" id="280483"/>
    <lineage>
        <taxon>Bacteria</taxon>
        <taxon>Pseudomonadati</taxon>
        <taxon>Pseudomonadota</taxon>
        <taxon>Gammaproteobacteria</taxon>
        <taxon>Alteromonadales</taxon>
        <taxon>Colwelliaceae</taxon>
        <taxon>Thalassotalea</taxon>
    </lineage>
</organism>
<evidence type="ECO:0000256" key="2">
    <source>
        <dbReference type="SAM" id="SignalP"/>
    </source>
</evidence>
<dbReference type="RefSeq" id="WP_284300701.1">
    <property type="nucleotide sequence ID" value="NZ_BSSV01000008.1"/>
</dbReference>
<dbReference type="Gene3D" id="3.40.390.10">
    <property type="entry name" value="Collagenase (Catalytic Domain)"/>
    <property type="match status" value="1"/>
</dbReference>
<reference evidence="3 4" key="1">
    <citation type="submission" date="2023-03" db="EMBL/GenBank/DDBJ databases">
        <title>Thalassotalea loyana LMG 22536T draft genome sequence.</title>
        <authorList>
            <person name="Sawabe T."/>
        </authorList>
    </citation>
    <scope>NUCLEOTIDE SEQUENCE [LARGE SCALE GENOMIC DNA]</scope>
    <source>
        <strain evidence="3 4">LMG 22536</strain>
    </source>
</reference>
<evidence type="ECO:0000313" key="3">
    <source>
        <dbReference type="EMBL" id="GLX87049.1"/>
    </source>
</evidence>
<protein>
    <recommendedName>
        <fullName evidence="5">Peptidase M12B domain-containing protein</fullName>
    </recommendedName>
</protein>
<dbReference type="Gene3D" id="1.20.1270.60">
    <property type="entry name" value="Arfaptin homology (AH) domain/BAR domain"/>
    <property type="match status" value="1"/>
</dbReference>
<proteinExistence type="predicted"/>
<feature type="coiled-coil region" evidence="1">
    <location>
        <begin position="310"/>
        <end position="369"/>
    </location>
</feature>
<evidence type="ECO:0008006" key="5">
    <source>
        <dbReference type="Google" id="ProtNLM"/>
    </source>
</evidence>
<name>A0ABQ6HHT0_9GAMM</name>
<feature type="signal peptide" evidence="2">
    <location>
        <begin position="1"/>
        <end position="24"/>
    </location>
</feature>
<dbReference type="InterPro" id="IPR024079">
    <property type="entry name" value="MetalloPept_cat_dom_sf"/>
</dbReference>
<evidence type="ECO:0000256" key="1">
    <source>
        <dbReference type="SAM" id="Coils"/>
    </source>
</evidence>
<dbReference type="SUPFAM" id="SSF55486">
    <property type="entry name" value="Metalloproteases ('zincins'), catalytic domain"/>
    <property type="match status" value="1"/>
</dbReference>